<dbReference type="Pfam" id="PF00781">
    <property type="entry name" value="DAGK_cat"/>
    <property type="match status" value="1"/>
</dbReference>
<gene>
    <name evidence="6" type="ORF">TEA_001829</name>
</gene>
<dbReference type="STRING" id="542762.A0A4S4ET00"/>
<dbReference type="InterPro" id="IPR045540">
    <property type="entry name" value="YegS/DAGK_C"/>
</dbReference>
<dbReference type="PROSITE" id="PS50146">
    <property type="entry name" value="DAGK"/>
    <property type="match status" value="1"/>
</dbReference>
<dbReference type="InterPro" id="IPR050187">
    <property type="entry name" value="Lipid_Phosphate_FormReg"/>
</dbReference>
<dbReference type="GO" id="GO:0001727">
    <property type="term" value="F:lipid kinase activity"/>
    <property type="evidence" value="ECO:0007669"/>
    <property type="project" value="TreeGrafter"/>
</dbReference>
<protein>
    <recommendedName>
        <fullName evidence="5">DAGKc domain-containing protein</fullName>
    </recommendedName>
</protein>
<keyword evidence="1" id="KW-0808">Transferase</keyword>
<dbReference type="GO" id="GO:0046512">
    <property type="term" value="P:sphingosine biosynthetic process"/>
    <property type="evidence" value="ECO:0007669"/>
    <property type="project" value="TreeGrafter"/>
</dbReference>
<accession>A0A4S4ET00</accession>
<dbReference type="Proteomes" id="UP000306102">
    <property type="component" value="Unassembled WGS sequence"/>
</dbReference>
<evidence type="ECO:0000256" key="3">
    <source>
        <dbReference type="ARBA" id="ARBA00022777"/>
    </source>
</evidence>
<evidence type="ECO:0000313" key="6">
    <source>
        <dbReference type="EMBL" id="THG20001.1"/>
    </source>
</evidence>
<feature type="domain" description="DAGKc" evidence="5">
    <location>
        <begin position="111"/>
        <end position="263"/>
    </location>
</feature>
<dbReference type="PANTHER" id="PTHR12358">
    <property type="entry name" value="SPHINGOSINE KINASE"/>
    <property type="match status" value="1"/>
</dbReference>
<keyword evidence="7" id="KW-1185">Reference proteome</keyword>
<dbReference type="SMART" id="SM00046">
    <property type="entry name" value="DAGKc"/>
    <property type="match status" value="1"/>
</dbReference>
<reference evidence="6 7" key="1">
    <citation type="journal article" date="2018" name="Proc. Natl. Acad. Sci. U.S.A.">
        <title>Draft genome sequence of Camellia sinensis var. sinensis provides insights into the evolution of the tea genome and tea quality.</title>
        <authorList>
            <person name="Wei C."/>
            <person name="Yang H."/>
            <person name="Wang S."/>
            <person name="Zhao J."/>
            <person name="Liu C."/>
            <person name="Gao L."/>
            <person name="Xia E."/>
            <person name="Lu Y."/>
            <person name="Tai Y."/>
            <person name="She G."/>
            <person name="Sun J."/>
            <person name="Cao H."/>
            <person name="Tong W."/>
            <person name="Gao Q."/>
            <person name="Li Y."/>
            <person name="Deng W."/>
            <person name="Jiang X."/>
            <person name="Wang W."/>
            <person name="Chen Q."/>
            <person name="Zhang S."/>
            <person name="Li H."/>
            <person name="Wu J."/>
            <person name="Wang P."/>
            <person name="Li P."/>
            <person name="Shi C."/>
            <person name="Zheng F."/>
            <person name="Jian J."/>
            <person name="Huang B."/>
            <person name="Shan D."/>
            <person name="Shi M."/>
            <person name="Fang C."/>
            <person name="Yue Y."/>
            <person name="Li F."/>
            <person name="Li D."/>
            <person name="Wei S."/>
            <person name="Han B."/>
            <person name="Jiang C."/>
            <person name="Yin Y."/>
            <person name="Xia T."/>
            <person name="Zhang Z."/>
            <person name="Bennetzen J.L."/>
            <person name="Zhao S."/>
            <person name="Wan X."/>
        </authorList>
    </citation>
    <scope>NUCLEOTIDE SEQUENCE [LARGE SCALE GENOMIC DNA]</scope>
    <source>
        <strain evidence="7">cv. Shuchazao</strain>
        <tissue evidence="6">Leaf</tissue>
    </source>
</reference>
<keyword evidence="2" id="KW-0547">Nucleotide-binding</keyword>
<dbReference type="InterPro" id="IPR017438">
    <property type="entry name" value="ATP-NAD_kinase_N"/>
</dbReference>
<dbReference type="Gene3D" id="3.40.50.10330">
    <property type="entry name" value="Probable inorganic polyphosphate/atp-NAD kinase, domain 1"/>
    <property type="match status" value="1"/>
</dbReference>
<organism evidence="6 7">
    <name type="scientific">Camellia sinensis var. sinensis</name>
    <name type="common">China tea</name>
    <dbReference type="NCBI Taxonomy" id="542762"/>
    <lineage>
        <taxon>Eukaryota</taxon>
        <taxon>Viridiplantae</taxon>
        <taxon>Streptophyta</taxon>
        <taxon>Embryophyta</taxon>
        <taxon>Tracheophyta</taxon>
        <taxon>Spermatophyta</taxon>
        <taxon>Magnoliopsida</taxon>
        <taxon>eudicotyledons</taxon>
        <taxon>Gunneridae</taxon>
        <taxon>Pentapetalae</taxon>
        <taxon>asterids</taxon>
        <taxon>Ericales</taxon>
        <taxon>Theaceae</taxon>
        <taxon>Camellia</taxon>
    </lineage>
</organism>
<evidence type="ECO:0000259" key="5">
    <source>
        <dbReference type="PROSITE" id="PS50146"/>
    </source>
</evidence>
<dbReference type="EMBL" id="SDRB02002176">
    <property type="protein sequence ID" value="THG20001.1"/>
    <property type="molecule type" value="Genomic_DNA"/>
</dbReference>
<evidence type="ECO:0000313" key="7">
    <source>
        <dbReference type="Proteomes" id="UP000306102"/>
    </source>
</evidence>
<dbReference type="GO" id="GO:0005737">
    <property type="term" value="C:cytoplasm"/>
    <property type="evidence" value="ECO:0007669"/>
    <property type="project" value="TreeGrafter"/>
</dbReference>
<dbReference type="SUPFAM" id="SSF111331">
    <property type="entry name" value="NAD kinase/diacylglycerol kinase-like"/>
    <property type="match status" value="1"/>
</dbReference>
<proteinExistence type="predicted"/>
<dbReference type="PANTHER" id="PTHR12358:SF31">
    <property type="entry name" value="ACYLGLYCEROL KINASE, MITOCHONDRIAL"/>
    <property type="match status" value="1"/>
</dbReference>
<comment type="caution">
    <text evidence="6">The sequence shown here is derived from an EMBL/GenBank/DDBJ whole genome shotgun (WGS) entry which is preliminary data.</text>
</comment>
<keyword evidence="4" id="KW-0067">ATP-binding</keyword>
<name>A0A4S4ET00_CAMSN</name>
<evidence type="ECO:0000256" key="4">
    <source>
        <dbReference type="ARBA" id="ARBA00022840"/>
    </source>
</evidence>
<keyword evidence="3" id="KW-0418">Kinase</keyword>
<dbReference type="GO" id="GO:0005524">
    <property type="term" value="F:ATP binding"/>
    <property type="evidence" value="ECO:0007669"/>
    <property type="project" value="UniProtKB-KW"/>
</dbReference>
<dbReference type="InterPro" id="IPR016064">
    <property type="entry name" value="NAD/diacylglycerol_kinase_sf"/>
</dbReference>
<dbReference type="Gene3D" id="2.60.200.40">
    <property type="match status" value="1"/>
</dbReference>
<dbReference type="Pfam" id="PF19279">
    <property type="entry name" value="YegS_C"/>
    <property type="match status" value="1"/>
</dbReference>
<evidence type="ECO:0000256" key="2">
    <source>
        <dbReference type="ARBA" id="ARBA00022741"/>
    </source>
</evidence>
<dbReference type="AlphaFoldDB" id="A0A4S4ET00"/>
<evidence type="ECO:0000256" key="1">
    <source>
        <dbReference type="ARBA" id="ARBA00022679"/>
    </source>
</evidence>
<dbReference type="GO" id="GO:0016020">
    <property type="term" value="C:membrane"/>
    <property type="evidence" value="ECO:0007669"/>
    <property type="project" value="TreeGrafter"/>
</dbReference>
<sequence>MDQTEGESIILSDRVLVNGAVTPVTLTASGKLRWSGGVGIQSCLAVEKEVLGFCTEGSRIKIRTVVESGDGICCFGSRGTPVRKTFAFETMSDELLGLWCQKLREYIDSLGRPKKLFVFVNPYGGKKSASKVFLDDVKPLLEDANVEFTVQETKYQLHAKEIALTLDLSKYDGIICVSGDGILVEVGCLCLTILHHSQLNSMHIIRWTTLSKVEMVPVKGTGNGMAKSLLDSVGHPCTAFNAILAIIRGHKCSLDVATILQGQTTFFSVLMLAWGLVADIDIESEKYRWMGSARIDFYAVQRIFHLREYNGSISFVPAPGFEAHGEPSEQKGEFMGKDICNPSHDESSKIQKCGYQGPRDDSENLNWRKINGPFVSVWLHNVPWGAENTKAAPDAKFSDGYLDLIIIRSCPKCALLSLMTELNNGNHVKSPHVLYLKVKAFVLEPGPRVDDATKEGIIDSDGEVLARGKGTYNSDQKALMDYKKLQITVDQGLATLFTPV</sequence>
<dbReference type="InterPro" id="IPR001206">
    <property type="entry name" value="Diacylglycerol_kinase_cat_dom"/>
</dbReference>